<name>A0A6J1AEZ5_9ROSI</name>
<gene>
    <name evidence="3 4" type="primary">LOC110417371</name>
</gene>
<organism evidence="2 3">
    <name type="scientific">Herrania umbratica</name>
    <dbReference type="NCBI Taxonomy" id="108875"/>
    <lineage>
        <taxon>Eukaryota</taxon>
        <taxon>Viridiplantae</taxon>
        <taxon>Streptophyta</taxon>
        <taxon>Embryophyta</taxon>
        <taxon>Tracheophyta</taxon>
        <taxon>Spermatophyta</taxon>
        <taxon>Magnoliopsida</taxon>
        <taxon>eudicotyledons</taxon>
        <taxon>Gunneridae</taxon>
        <taxon>Pentapetalae</taxon>
        <taxon>rosids</taxon>
        <taxon>malvids</taxon>
        <taxon>Malvales</taxon>
        <taxon>Malvaceae</taxon>
        <taxon>Byttnerioideae</taxon>
        <taxon>Herrania</taxon>
    </lineage>
</organism>
<reference evidence="3 4" key="1">
    <citation type="submission" date="2025-04" db="UniProtKB">
        <authorList>
            <consortium name="RefSeq"/>
        </authorList>
    </citation>
    <scope>IDENTIFICATION</scope>
    <source>
        <tissue evidence="3 4">Leaf</tissue>
    </source>
</reference>
<dbReference type="Proteomes" id="UP000504621">
    <property type="component" value="Unplaced"/>
</dbReference>
<feature type="region of interest" description="Disordered" evidence="1">
    <location>
        <begin position="534"/>
        <end position="553"/>
    </location>
</feature>
<dbReference type="GeneID" id="110417371"/>
<dbReference type="AlphaFoldDB" id="A0A6J1AEZ5"/>
<evidence type="ECO:0000313" key="4">
    <source>
        <dbReference type="RefSeq" id="XP_021285372.1"/>
    </source>
</evidence>
<dbReference type="OrthoDB" id="10367171at2759"/>
<evidence type="ECO:0000256" key="1">
    <source>
        <dbReference type="SAM" id="MobiDB-lite"/>
    </source>
</evidence>
<evidence type="ECO:0000313" key="2">
    <source>
        <dbReference type="Proteomes" id="UP000504621"/>
    </source>
</evidence>
<sequence>MEDSTGAKKISKKDRKHRRVKNQCVDRLKEYFQIVTGIELPEGCWEEVIQLVWGKIFDAGKLEIQVRVSVTLEEYAAKAGKIVKSMRTAVEKEKVKLDVLESLMQPLQQQILNLDYPQQGVCSDVIQGQGLEKGTTKASLQQPEYAANIEQIIKSQTLVETAGLELEKLALSMEQYLLNQDYPNCHKQNGVCSEVVSAPPDSIQSRTNAEVQKLFGHTVNTEFSVLQDLKVPNQCSVVNQFSTGPNDEPQETKPNTSKDQHRMRKKQGHIALKVFFYMYTEIVLPKKWKKAEEFVEKKINDAKREGEKVKTMRRPPKSAAEVERTVESTQAAFKDAKMQVNSCKNLLQLVKQMFQNQVYPDCHEQHGVSSEVVIPDKEAQALAFNYLLPAGFIEMGQSSRIYKQKWNDMVLGDVQDPPESGQMLESWKATGCSNGTNSLVAPEAAVNLSSMGNFQGCGELRDSESLLKEIMKQFPQIAEGGFIEVLLEMAKCIPQKLELKDSNQELNPMDMRILQLKEKVDKTCQEVGALRQNKSKFNQRTKVQTKGKRKRSG</sequence>
<dbReference type="RefSeq" id="XP_021285372.1">
    <property type="nucleotide sequence ID" value="XM_021429697.1"/>
</dbReference>
<protein>
    <submittedName>
        <fullName evidence="3 4">Uncharacterized protein LOC110417371 isoform X1</fullName>
    </submittedName>
</protein>
<evidence type="ECO:0000313" key="3">
    <source>
        <dbReference type="RefSeq" id="XP_021285371.1"/>
    </source>
</evidence>
<dbReference type="RefSeq" id="XP_021285371.1">
    <property type="nucleotide sequence ID" value="XM_021429696.1"/>
</dbReference>
<proteinExistence type="predicted"/>
<keyword evidence="2" id="KW-1185">Reference proteome</keyword>
<accession>A0A6J1AEZ5</accession>
<feature type="region of interest" description="Disordered" evidence="1">
    <location>
        <begin position="238"/>
        <end position="264"/>
    </location>
</feature>